<name>A0A4U6X6A9_9PEZI</name>
<dbReference type="GO" id="GO:0000981">
    <property type="term" value="F:DNA-binding transcription factor activity, RNA polymerase II-specific"/>
    <property type="evidence" value="ECO:0007669"/>
    <property type="project" value="InterPro"/>
</dbReference>
<evidence type="ECO:0000256" key="4">
    <source>
        <dbReference type="SAM" id="MobiDB-lite"/>
    </source>
</evidence>
<reference evidence="6 7" key="1">
    <citation type="journal article" date="2019" name="PLoS ONE">
        <title>Comparative genome analysis indicates high evolutionary potential of pathogenicity genes in Colletotrichum tanaceti.</title>
        <authorList>
            <person name="Lelwala R.V."/>
            <person name="Korhonen P.K."/>
            <person name="Young N.D."/>
            <person name="Scott J.B."/>
            <person name="Ades P.A."/>
            <person name="Gasser R.B."/>
            <person name="Taylor P.W.J."/>
        </authorList>
    </citation>
    <scope>NUCLEOTIDE SEQUENCE [LARGE SCALE GENOMIC DNA]</scope>
    <source>
        <strain evidence="6">BRIP57314</strain>
    </source>
</reference>
<dbReference type="EMBL" id="PJEX01000385">
    <property type="protein sequence ID" value="TKW50543.1"/>
    <property type="molecule type" value="Genomic_DNA"/>
</dbReference>
<dbReference type="CDD" id="cd12148">
    <property type="entry name" value="fungal_TF_MHR"/>
    <property type="match status" value="1"/>
</dbReference>
<dbReference type="PROSITE" id="PS50048">
    <property type="entry name" value="ZN2_CY6_FUNGAL_2"/>
    <property type="match status" value="1"/>
</dbReference>
<organism evidence="6 7">
    <name type="scientific">Colletotrichum tanaceti</name>
    <dbReference type="NCBI Taxonomy" id="1306861"/>
    <lineage>
        <taxon>Eukaryota</taxon>
        <taxon>Fungi</taxon>
        <taxon>Dikarya</taxon>
        <taxon>Ascomycota</taxon>
        <taxon>Pezizomycotina</taxon>
        <taxon>Sordariomycetes</taxon>
        <taxon>Hypocreomycetidae</taxon>
        <taxon>Glomerellales</taxon>
        <taxon>Glomerellaceae</taxon>
        <taxon>Colletotrichum</taxon>
        <taxon>Colletotrichum destructivum species complex</taxon>
    </lineage>
</organism>
<dbReference type="GO" id="GO:0006351">
    <property type="term" value="P:DNA-templated transcription"/>
    <property type="evidence" value="ECO:0007669"/>
    <property type="project" value="InterPro"/>
</dbReference>
<dbReference type="AlphaFoldDB" id="A0A4U6X6A9"/>
<proteinExistence type="predicted"/>
<dbReference type="PANTHER" id="PTHR31001">
    <property type="entry name" value="UNCHARACTERIZED TRANSCRIPTIONAL REGULATORY PROTEIN"/>
    <property type="match status" value="1"/>
</dbReference>
<comment type="subcellular location">
    <subcellularLocation>
        <location evidence="1">Nucleus</location>
    </subcellularLocation>
</comment>
<dbReference type="InterPro" id="IPR001138">
    <property type="entry name" value="Zn2Cys6_DnaBD"/>
</dbReference>
<dbReference type="Pfam" id="PF00172">
    <property type="entry name" value="Zn_clus"/>
    <property type="match status" value="1"/>
</dbReference>
<sequence>MATPLAQAGVSAPAVSQAALPLTAVAVVDENPPPRKPACVECRRRKIKCDREYPCLSCMTLGQECLPPPPGPLRKPRRRNHHELYDKIARIESLLSQHGVHPDPESEPGPGPGPESGSGPSKGVRDPHFGPSPFQTGEMVMEGVRESAEAGQPRAPVVAKGQLVQTWNGGLEFRDSKAMAVVFEDNGKFHTISALIDVEFDQATWLPAVEVPHNGRRSLESTGSSSSPSSSAARLSAVCVPSAHTINVLWDVFLDRVDPVTKIIHAPTFRMRVVEAASNFTNTPLATLALLFSVFLTASGSLSEQEHWEKLGLCKGDAVAEYSLGLKRALTEMNYLKNHNLDVLRSLTLYSLFQQTRYGSHDPWVLNGVVVNIAYRMRLHLDGSHAGLSPFECEMRRRLWWQIVILELRSGGAFGTGSHLLPGGRDTRIPLNVNDEDLIPAMIVEPRARDGPTEMSFCIMTYEAKKHVLALPRLLSIDDVLWSGSQMNLMPSPTHSYGINSSNSPSTGRSETIKLLQTFMQEEQRTLGPLEDRLCPDPDGNPLHAMARWGRAALSRIARLIMTPMEEASEWGTEVHGPDDNFFRISLAANEEALLARRAAGRRFAWHADIDFRMQNLYYLGAQLRTRLAGSMADRVWAVMERTYALRAELWELKAKENMTLGNLLLAAWERRVACFAVEGVVLAEPPFLTRLRDEVMTIKAEALGIF</sequence>
<dbReference type="STRING" id="1306861.A0A4U6X6A9"/>
<keyword evidence="7" id="KW-1185">Reference proteome</keyword>
<dbReference type="Proteomes" id="UP000310108">
    <property type="component" value="Unassembled WGS sequence"/>
</dbReference>
<feature type="region of interest" description="Disordered" evidence="4">
    <location>
        <begin position="98"/>
        <end position="136"/>
    </location>
</feature>
<keyword evidence="3" id="KW-0539">Nucleus</keyword>
<dbReference type="GO" id="GO:0005634">
    <property type="term" value="C:nucleus"/>
    <property type="evidence" value="ECO:0007669"/>
    <property type="project" value="UniProtKB-SubCell"/>
</dbReference>
<accession>A0A4U6X6A9</accession>
<gene>
    <name evidence="6" type="primary">SPAC139.03</name>
    <name evidence="6" type="ORF">CTA1_4454</name>
</gene>
<dbReference type="SMART" id="SM00066">
    <property type="entry name" value="GAL4"/>
    <property type="match status" value="1"/>
</dbReference>
<dbReference type="SUPFAM" id="SSF57701">
    <property type="entry name" value="Zn2/Cys6 DNA-binding domain"/>
    <property type="match status" value="1"/>
</dbReference>
<feature type="domain" description="Zn(2)-C6 fungal-type" evidence="5">
    <location>
        <begin position="38"/>
        <end position="65"/>
    </location>
</feature>
<evidence type="ECO:0000256" key="3">
    <source>
        <dbReference type="ARBA" id="ARBA00023242"/>
    </source>
</evidence>
<protein>
    <submittedName>
        <fullName evidence="6">Putative transcriptional regulatory protein</fullName>
    </submittedName>
</protein>
<keyword evidence="2" id="KW-0479">Metal-binding</keyword>
<dbReference type="SMART" id="SM00906">
    <property type="entry name" value="Fungal_trans"/>
    <property type="match status" value="1"/>
</dbReference>
<dbReference type="PANTHER" id="PTHR31001:SF85">
    <property type="entry name" value="ZN(II)2CYS6 TRANSCRIPTION FACTOR (EUROFUNG)"/>
    <property type="match status" value="1"/>
</dbReference>
<dbReference type="PROSITE" id="PS00463">
    <property type="entry name" value="ZN2_CY6_FUNGAL_1"/>
    <property type="match status" value="1"/>
</dbReference>
<dbReference type="InterPro" id="IPR050613">
    <property type="entry name" value="Sec_Metabolite_Reg"/>
</dbReference>
<dbReference type="GO" id="GO:0008270">
    <property type="term" value="F:zinc ion binding"/>
    <property type="evidence" value="ECO:0007669"/>
    <property type="project" value="InterPro"/>
</dbReference>
<dbReference type="InterPro" id="IPR007219">
    <property type="entry name" value="XnlR_reg_dom"/>
</dbReference>
<dbReference type="Pfam" id="PF04082">
    <property type="entry name" value="Fungal_trans"/>
    <property type="match status" value="1"/>
</dbReference>
<dbReference type="InterPro" id="IPR036864">
    <property type="entry name" value="Zn2-C6_fun-type_DNA-bd_sf"/>
</dbReference>
<dbReference type="Gene3D" id="4.10.240.10">
    <property type="entry name" value="Zn(2)-C6 fungal-type DNA-binding domain"/>
    <property type="match status" value="1"/>
</dbReference>
<evidence type="ECO:0000313" key="7">
    <source>
        <dbReference type="Proteomes" id="UP000310108"/>
    </source>
</evidence>
<dbReference type="CDD" id="cd00067">
    <property type="entry name" value="GAL4"/>
    <property type="match status" value="1"/>
</dbReference>
<evidence type="ECO:0000256" key="1">
    <source>
        <dbReference type="ARBA" id="ARBA00004123"/>
    </source>
</evidence>
<evidence type="ECO:0000259" key="5">
    <source>
        <dbReference type="PROSITE" id="PS50048"/>
    </source>
</evidence>
<dbReference type="GO" id="GO:0003677">
    <property type="term" value="F:DNA binding"/>
    <property type="evidence" value="ECO:0007669"/>
    <property type="project" value="InterPro"/>
</dbReference>
<comment type="caution">
    <text evidence="6">The sequence shown here is derived from an EMBL/GenBank/DDBJ whole genome shotgun (WGS) entry which is preliminary data.</text>
</comment>
<evidence type="ECO:0000256" key="2">
    <source>
        <dbReference type="ARBA" id="ARBA00022723"/>
    </source>
</evidence>
<evidence type="ECO:0000313" key="6">
    <source>
        <dbReference type="EMBL" id="TKW50543.1"/>
    </source>
</evidence>